<reference evidence="1" key="1">
    <citation type="submission" date="2013-04" db="EMBL/GenBank/DDBJ databases">
        <authorList>
            <person name="Qu J."/>
            <person name="Murali S.C."/>
            <person name="Bandaranaike D."/>
            <person name="Bellair M."/>
            <person name="Blankenburg K."/>
            <person name="Chao H."/>
            <person name="Dinh H."/>
            <person name="Doddapaneni H."/>
            <person name="Downs B."/>
            <person name="Dugan-Rocha S."/>
            <person name="Elkadiri S."/>
            <person name="Gnanaolivu R.D."/>
            <person name="Hernandez B."/>
            <person name="Javaid M."/>
            <person name="Jayaseelan J.C."/>
            <person name="Lee S."/>
            <person name="Li M."/>
            <person name="Ming W."/>
            <person name="Munidasa M."/>
            <person name="Muniz J."/>
            <person name="Nguyen L."/>
            <person name="Ongeri F."/>
            <person name="Osuji N."/>
            <person name="Pu L.-L."/>
            <person name="Puazo M."/>
            <person name="Qu C."/>
            <person name="Quiroz J."/>
            <person name="Raj R."/>
            <person name="Weissenberger G."/>
            <person name="Xin Y."/>
            <person name="Zou X."/>
            <person name="Han Y."/>
            <person name="Richards S."/>
            <person name="Worley K."/>
            <person name="Muzny D."/>
            <person name="Gibbs R."/>
        </authorList>
    </citation>
    <scope>NUCLEOTIDE SEQUENCE</scope>
    <source>
        <strain evidence="1">Sampled in the wild</strain>
    </source>
</reference>
<comment type="caution">
    <text evidence="1">The sequence shown here is derived from an EMBL/GenBank/DDBJ whole genome shotgun (WGS) entry which is preliminary data.</text>
</comment>
<gene>
    <name evidence="1" type="ORF">J437_LFUL004154</name>
</gene>
<evidence type="ECO:0000313" key="2">
    <source>
        <dbReference type="Proteomes" id="UP000792457"/>
    </source>
</evidence>
<accession>A0A8K0K4V7</accession>
<keyword evidence="2" id="KW-1185">Reference proteome</keyword>
<protein>
    <submittedName>
        <fullName evidence="1">Uncharacterized protein</fullName>
    </submittedName>
</protein>
<sequence length="94" mass="11222">MKEQCQVIEKLKKEGKLEEMYNTVKRLTMRKTRAIAKNGMTDEQGRIRTEDEDIKGIWEEYIKDLYCTNDRGREVEIELRNYEEGERDNGGPNY</sequence>
<reference evidence="1" key="2">
    <citation type="submission" date="2017-10" db="EMBL/GenBank/DDBJ databases">
        <title>Ladona fulva Genome sequencing and assembly.</title>
        <authorList>
            <person name="Murali S."/>
            <person name="Richards S."/>
            <person name="Bandaranaike D."/>
            <person name="Bellair M."/>
            <person name="Blankenburg K."/>
            <person name="Chao H."/>
            <person name="Dinh H."/>
            <person name="Doddapaneni H."/>
            <person name="Dugan-Rocha S."/>
            <person name="Elkadiri S."/>
            <person name="Gnanaolivu R."/>
            <person name="Hernandez B."/>
            <person name="Skinner E."/>
            <person name="Javaid M."/>
            <person name="Lee S."/>
            <person name="Li M."/>
            <person name="Ming W."/>
            <person name="Munidasa M."/>
            <person name="Muniz J."/>
            <person name="Nguyen L."/>
            <person name="Hughes D."/>
            <person name="Osuji N."/>
            <person name="Pu L.-L."/>
            <person name="Puazo M."/>
            <person name="Qu C."/>
            <person name="Quiroz J."/>
            <person name="Raj R."/>
            <person name="Weissenberger G."/>
            <person name="Xin Y."/>
            <person name="Zou X."/>
            <person name="Han Y."/>
            <person name="Worley K."/>
            <person name="Muzny D."/>
            <person name="Gibbs R."/>
        </authorList>
    </citation>
    <scope>NUCLEOTIDE SEQUENCE</scope>
    <source>
        <strain evidence="1">Sampled in the wild</strain>
    </source>
</reference>
<dbReference type="EMBL" id="KZ308264">
    <property type="protein sequence ID" value="KAG8226033.1"/>
    <property type="molecule type" value="Genomic_DNA"/>
</dbReference>
<name>A0A8K0K4V7_LADFU</name>
<proteinExistence type="predicted"/>
<dbReference type="Proteomes" id="UP000792457">
    <property type="component" value="Unassembled WGS sequence"/>
</dbReference>
<organism evidence="1 2">
    <name type="scientific">Ladona fulva</name>
    <name type="common">Scarce chaser dragonfly</name>
    <name type="synonym">Libellula fulva</name>
    <dbReference type="NCBI Taxonomy" id="123851"/>
    <lineage>
        <taxon>Eukaryota</taxon>
        <taxon>Metazoa</taxon>
        <taxon>Ecdysozoa</taxon>
        <taxon>Arthropoda</taxon>
        <taxon>Hexapoda</taxon>
        <taxon>Insecta</taxon>
        <taxon>Pterygota</taxon>
        <taxon>Palaeoptera</taxon>
        <taxon>Odonata</taxon>
        <taxon>Epiprocta</taxon>
        <taxon>Anisoptera</taxon>
        <taxon>Libelluloidea</taxon>
        <taxon>Libellulidae</taxon>
        <taxon>Ladona</taxon>
    </lineage>
</organism>
<evidence type="ECO:0000313" key="1">
    <source>
        <dbReference type="EMBL" id="KAG8226033.1"/>
    </source>
</evidence>
<dbReference type="AlphaFoldDB" id="A0A8K0K4V7"/>